<evidence type="ECO:0000313" key="15">
    <source>
        <dbReference type="Proteomes" id="UP000324760"/>
    </source>
</evidence>
<dbReference type="PIRSF" id="PIRSF002764">
    <property type="entry name" value="CcmB"/>
    <property type="match status" value="1"/>
</dbReference>
<dbReference type="InterPro" id="IPR026031">
    <property type="entry name" value="Cyt_c_CcmB_bac"/>
</dbReference>
<reference evidence="14 15" key="1">
    <citation type="journal article" date="2019" name="Biochem. Eng. J.">
        <title>Metabolic engineering of the marine bacteria Neptunomonas concharum for the production of acetoin and meso-2,3-butanediol from acetate.</title>
        <authorList>
            <person name="Li W."/>
            <person name="Pu N."/>
            <person name="Liu C.-X."/>
            <person name="Yuan Q.-P."/>
            <person name="Li Z.-J."/>
        </authorList>
    </citation>
    <scope>NUCLEOTIDE SEQUENCE [LARGE SCALE GENOMIC DNA]</scope>
    <source>
        <strain evidence="14 15">JCM17730</strain>
    </source>
</reference>
<comment type="similarity">
    <text evidence="3 12">Belongs to the CcmB/CycW/HelB family.</text>
</comment>
<keyword evidence="9 12" id="KW-0201">Cytochrome c-type biogenesis</keyword>
<dbReference type="KEGG" id="ncu:F0U83_03395"/>
<dbReference type="PRINTS" id="PR01414">
    <property type="entry name" value="CCMBBIOGNSIS"/>
</dbReference>
<keyword evidence="7 12" id="KW-0997">Cell inner membrane</keyword>
<feature type="transmembrane region" description="Helical" evidence="13">
    <location>
        <begin position="66"/>
        <end position="84"/>
    </location>
</feature>
<comment type="subcellular location">
    <subcellularLocation>
        <location evidence="2">Cell inner membrane</location>
        <topology evidence="2">Multi-pass membrane protein</topology>
    </subcellularLocation>
</comment>
<keyword evidence="15" id="KW-1185">Reference proteome</keyword>
<feature type="transmembrane region" description="Helical" evidence="13">
    <location>
        <begin position="173"/>
        <end position="194"/>
    </location>
</feature>
<dbReference type="Proteomes" id="UP000324760">
    <property type="component" value="Chromosome"/>
</dbReference>
<evidence type="ECO:0000256" key="6">
    <source>
        <dbReference type="ARBA" id="ARBA00022475"/>
    </source>
</evidence>
<dbReference type="OrthoDB" id="9799895at2"/>
<feature type="transmembrane region" description="Helical" evidence="13">
    <location>
        <begin position="206"/>
        <end position="229"/>
    </location>
</feature>
<keyword evidence="6 12" id="KW-1003">Cell membrane</keyword>
<sequence length="235" mass="24390">MADSRTNTSDNSLGKQFAAVFKRDLLLSFRRKSDLANPLIFFLMVATLFPLGVSPEPNFLAEVAPGVVWVAALLATLLSLDGLFRSDFDDGTLEQVMLSPQPLMVVCLAKVAAHWVTTGLPLTLMSPLLGLMLFLPSDAMVGLMASLLIGTPTLSLIGAIGAGLTVGLKKGGVLISLLVLPLYIPVLIFGSGAVQAASIGLPVVGYLALLGAMLALGFVLAPFAISAAVRISVSG</sequence>
<feature type="transmembrane region" description="Helical" evidence="13">
    <location>
        <begin position="141"/>
        <end position="166"/>
    </location>
</feature>
<keyword evidence="8 13" id="KW-0812">Transmembrane</keyword>
<feature type="transmembrane region" description="Helical" evidence="13">
    <location>
        <begin position="105"/>
        <end position="135"/>
    </location>
</feature>
<dbReference type="Pfam" id="PF03379">
    <property type="entry name" value="CcmB"/>
    <property type="match status" value="1"/>
</dbReference>
<keyword evidence="10 13" id="KW-1133">Transmembrane helix</keyword>
<feature type="transmembrane region" description="Helical" evidence="13">
    <location>
        <begin position="35"/>
        <end position="54"/>
    </location>
</feature>
<dbReference type="NCBIfam" id="TIGR01190">
    <property type="entry name" value="ccmB"/>
    <property type="match status" value="1"/>
</dbReference>
<comment type="function">
    <text evidence="1 12">Required for the export of heme to the periplasm for the biogenesis of c-type cytochromes.</text>
</comment>
<dbReference type="GO" id="GO:0005886">
    <property type="term" value="C:plasma membrane"/>
    <property type="evidence" value="ECO:0007669"/>
    <property type="project" value="UniProtKB-SubCell"/>
</dbReference>
<evidence type="ECO:0000256" key="8">
    <source>
        <dbReference type="ARBA" id="ARBA00022692"/>
    </source>
</evidence>
<name>A0A5P1R8C8_9GAMM</name>
<evidence type="ECO:0000256" key="2">
    <source>
        <dbReference type="ARBA" id="ARBA00004429"/>
    </source>
</evidence>
<evidence type="ECO:0000256" key="1">
    <source>
        <dbReference type="ARBA" id="ARBA00002442"/>
    </source>
</evidence>
<evidence type="ECO:0000313" key="14">
    <source>
        <dbReference type="EMBL" id="QEQ95823.1"/>
    </source>
</evidence>
<evidence type="ECO:0000256" key="5">
    <source>
        <dbReference type="ARBA" id="ARBA00022448"/>
    </source>
</evidence>
<dbReference type="RefSeq" id="WP_138986527.1">
    <property type="nucleotide sequence ID" value="NZ_CP043869.1"/>
</dbReference>
<dbReference type="PANTHER" id="PTHR30070:SF1">
    <property type="entry name" value="CYTOCHROME C BIOGENESIS B-RELATED"/>
    <property type="match status" value="1"/>
</dbReference>
<organism evidence="14 15">
    <name type="scientific">Neptunomonas concharum</name>
    <dbReference type="NCBI Taxonomy" id="1031538"/>
    <lineage>
        <taxon>Bacteria</taxon>
        <taxon>Pseudomonadati</taxon>
        <taxon>Pseudomonadota</taxon>
        <taxon>Gammaproteobacteria</taxon>
        <taxon>Oceanospirillales</taxon>
        <taxon>Oceanospirillaceae</taxon>
        <taxon>Neptunomonas</taxon>
    </lineage>
</organism>
<dbReference type="PANTHER" id="PTHR30070">
    <property type="entry name" value="HEME EXPORTER PROTEIN B"/>
    <property type="match status" value="1"/>
</dbReference>
<dbReference type="EMBL" id="CP043869">
    <property type="protein sequence ID" value="QEQ95823.1"/>
    <property type="molecule type" value="Genomic_DNA"/>
</dbReference>
<evidence type="ECO:0000256" key="4">
    <source>
        <dbReference type="ARBA" id="ARBA00016452"/>
    </source>
</evidence>
<protein>
    <recommendedName>
        <fullName evidence="4 12">Heme exporter protein B</fullName>
    </recommendedName>
</protein>
<evidence type="ECO:0000256" key="10">
    <source>
        <dbReference type="ARBA" id="ARBA00022989"/>
    </source>
</evidence>
<evidence type="ECO:0000256" key="7">
    <source>
        <dbReference type="ARBA" id="ARBA00022519"/>
    </source>
</evidence>
<dbReference type="InterPro" id="IPR003544">
    <property type="entry name" value="Cyt_c_biogenesis_CcmB"/>
</dbReference>
<keyword evidence="5 12" id="KW-0813">Transport</keyword>
<proteinExistence type="inferred from homology"/>
<dbReference type="GO" id="GO:0015232">
    <property type="term" value="F:heme transmembrane transporter activity"/>
    <property type="evidence" value="ECO:0007669"/>
    <property type="project" value="InterPro"/>
</dbReference>
<gene>
    <name evidence="14" type="primary">ccmB</name>
    <name evidence="14" type="ORF">F0U83_03395</name>
</gene>
<dbReference type="GO" id="GO:0017004">
    <property type="term" value="P:cytochrome complex assembly"/>
    <property type="evidence" value="ECO:0007669"/>
    <property type="project" value="UniProtKB-KW"/>
</dbReference>
<dbReference type="GO" id="GO:1903607">
    <property type="term" value="P:cytochrome c biosynthetic process"/>
    <property type="evidence" value="ECO:0007669"/>
    <property type="project" value="TreeGrafter"/>
</dbReference>
<keyword evidence="11 12" id="KW-0472">Membrane</keyword>
<evidence type="ECO:0000256" key="13">
    <source>
        <dbReference type="SAM" id="Phobius"/>
    </source>
</evidence>
<accession>A0A5P1R8C8</accession>
<evidence type="ECO:0000256" key="11">
    <source>
        <dbReference type="ARBA" id="ARBA00023136"/>
    </source>
</evidence>
<evidence type="ECO:0000256" key="9">
    <source>
        <dbReference type="ARBA" id="ARBA00022748"/>
    </source>
</evidence>
<evidence type="ECO:0000256" key="3">
    <source>
        <dbReference type="ARBA" id="ARBA00010544"/>
    </source>
</evidence>
<dbReference type="AlphaFoldDB" id="A0A5P1R8C8"/>
<evidence type="ECO:0000256" key="12">
    <source>
        <dbReference type="PIRNR" id="PIRNR002764"/>
    </source>
</evidence>